<reference evidence="2" key="1">
    <citation type="journal article" date="2010" name="PLoS Genet.">
        <title>The genome of a pathogenic rhodococcus: cooptive virulence underpinned by key gene acquisitions.</title>
        <authorList>
            <person name="Letek M."/>
            <person name="Gonzalez P."/>
            <person name="Macarthur I."/>
            <person name="Rodriguez H."/>
            <person name="Freeman T.C."/>
            <person name="Valero-Rello A."/>
            <person name="Blanco M."/>
            <person name="Buckley T."/>
            <person name="Cherevach I."/>
            <person name="Fahey R."/>
            <person name="Hapeshi A."/>
            <person name="Holdstock J."/>
            <person name="Leadon D."/>
            <person name="Navas J."/>
            <person name="Ocampo A."/>
            <person name="Quail M.A."/>
            <person name="Sanders M."/>
            <person name="Scortti M.M."/>
            <person name="Prescott J.F."/>
            <person name="Fogarty U."/>
            <person name="Meijer W.G."/>
            <person name="Parkhill J."/>
            <person name="Bentley S.D."/>
            <person name="Vazquez-Boland J.A."/>
        </authorList>
    </citation>
    <scope>NUCLEOTIDE SEQUENCE [LARGE SCALE GENOMIC DNA]</scope>
    <source>
        <strain evidence="2 3">103S</strain>
    </source>
</reference>
<dbReference type="KEGG" id="req:REQ_04680"/>
<evidence type="ECO:0000313" key="2">
    <source>
        <dbReference type="EMBL" id="CBH46597.1"/>
    </source>
</evidence>
<dbReference type="RefSeq" id="WP_013414706.1">
    <property type="nucleotide sequence ID" value="NC_014659.1"/>
</dbReference>
<accession>A0A3S5Y237</accession>
<feature type="region of interest" description="Disordered" evidence="1">
    <location>
        <begin position="1"/>
        <end position="22"/>
    </location>
</feature>
<protein>
    <submittedName>
        <fullName evidence="2">Uncharacterized protein</fullName>
    </submittedName>
</protein>
<dbReference type="Proteomes" id="UP001154400">
    <property type="component" value="Chromosome"/>
</dbReference>
<dbReference type="AlphaFoldDB" id="A0A3S5Y237"/>
<gene>
    <name evidence="2" type="ordered locus">REQ_04680</name>
</gene>
<evidence type="ECO:0000256" key="1">
    <source>
        <dbReference type="SAM" id="MobiDB-lite"/>
    </source>
</evidence>
<organism evidence="2">
    <name type="scientific">Rhodococcus hoagii (strain 103S)</name>
    <name type="common">Rhodococcus equi</name>
    <dbReference type="NCBI Taxonomy" id="685727"/>
    <lineage>
        <taxon>Bacteria</taxon>
        <taxon>Bacillati</taxon>
        <taxon>Actinomycetota</taxon>
        <taxon>Actinomycetes</taxon>
        <taxon>Mycobacteriales</taxon>
        <taxon>Nocardiaceae</taxon>
        <taxon>Prescottella</taxon>
    </lineage>
</organism>
<evidence type="ECO:0000313" key="3">
    <source>
        <dbReference type="Proteomes" id="UP000006892"/>
    </source>
</evidence>
<sequence length="151" mass="15925">MTARKPSETGDGSARRVPEPTGRLTFRTVYGGPDVPGEWIAAVTRMKRRLGGLRFSYDLDVLLHVGGSISSTDGPTGLRNPRVSVAKRSVTAQIHIGRADVETAEDPDAFVRETVARAVGELIERIAAKDGGVDAAAEESKLGILAGAEGD</sequence>
<dbReference type="EMBL" id="FN563149">
    <property type="protein sequence ID" value="CBH46597.1"/>
    <property type="molecule type" value="Genomic_DNA"/>
</dbReference>
<proteinExistence type="predicted"/>
<feature type="compositionally biased region" description="Basic and acidic residues" evidence="1">
    <location>
        <begin position="1"/>
        <end position="18"/>
    </location>
</feature>
<name>A0A3S5Y237_RHOH1</name>